<name>A0A482VB61_ASBVE</name>
<reference evidence="6 7" key="1">
    <citation type="submission" date="2017-03" db="EMBL/GenBank/DDBJ databases">
        <title>Genome of the blue death feigning beetle - Asbolus verrucosus.</title>
        <authorList>
            <person name="Rider S.D."/>
        </authorList>
    </citation>
    <scope>NUCLEOTIDE SEQUENCE [LARGE SCALE GENOMIC DNA]</scope>
    <source>
        <strain evidence="6">Butters</strain>
        <tissue evidence="6">Head and leg muscle</tissue>
    </source>
</reference>
<keyword evidence="7" id="KW-1185">Reference proteome</keyword>
<proteinExistence type="predicted"/>
<evidence type="ECO:0000256" key="5">
    <source>
        <dbReference type="SAM" id="Phobius"/>
    </source>
</evidence>
<dbReference type="InterPro" id="IPR018499">
    <property type="entry name" value="Tetraspanin/Peripherin"/>
</dbReference>
<evidence type="ECO:0000256" key="3">
    <source>
        <dbReference type="ARBA" id="ARBA00022989"/>
    </source>
</evidence>
<dbReference type="STRING" id="1661398.A0A482VB61"/>
<comment type="subcellular location">
    <subcellularLocation>
        <location evidence="1">Membrane</location>
        <topology evidence="1">Multi-pass membrane protein</topology>
    </subcellularLocation>
</comment>
<dbReference type="SUPFAM" id="SSF48652">
    <property type="entry name" value="Tetraspanin"/>
    <property type="match status" value="1"/>
</dbReference>
<evidence type="ECO:0000256" key="4">
    <source>
        <dbReference type="ARBA" id="ARBA00023136"/>
    </source>
</evidence>
<evidence type="ECO:0000256" key="1">
    <source>
        <dbReference type="ARBA" id="ARBA00004141"/>
    </source>
</evidence>
<keyword evidence="2 5" id="KW-0812">Transmembrane</keyword>
<dbReference type="Gene3D" id="1.10.1450.10">
    <property type="entry name" value="Tetraspanin"/>
    <property type="match status" value="1"/>
</dbReference>
<feature type="transmembrane region" description="Helical" evidence="5">
    <location>
        <begin position="128"/>
        <end position="153"/>
    </location>
</feature>
<organism evidence="6 7">
    <name type="scientific">Asbolus verrucosus</name>
    <name type="common">Desert ironclad beetle</name>
    <dbReference type="NCBI Taxonomy" id="1661398"/>
    <lineage>
        <taxon>Eukaryota</taxon>
        <taxon>Metazoa</taxon>
        <taxon>Ecdysozoa</taxon>
        <taxon>Arthropoda</taxon>
        <taxon>Hexapoda</taxon>
        <taxon>Insecta</taxon>
        <taxon>Pterygota</taxon>
        <taxon>Neoptera</taxon>
        <taxon>Endopterygota</taxon>
        <taxon>Coleoptera</taxon>
        <taxon>Polyphaga</taxon>
        <taxon>Cucujiformia</taxon>
        <taxon>Tenebrionidae</taxon>
        <taxon>Pimeliinae</taxon>
        <taxon>Asbolus</taxon>
    </lineage>
</organism>
<evidence type="ECO:0000313" key="6">
    <source>
        <dbReference type="EMBL" id="RZB40474.1"/>
    </source>
</evidence>
<evidence type="ECO:0000313" key="7">
    <source>
        <dbReference type="Proteomes" id="UP000292052"/>
    </source>
</evidence>
<keyword evidence="6" id="KW-0675">Receptor</keyword>
<dbReference type="InterPro" id="IPR008952">
    <property type="entry name" value="Tetraspanin_EC2_sf"/>
</dbReference>
<dbReference type="Pfam" id="PF00335">
    <property type="entry name" value="Tetraspanin"/>
    <property type="match status" value="1"/>
</dbReference>
<dbReference type="OrthoDB" id="9836210at2759"/>
<accession>A0A482VB61</accession>
<keyword evidence="4 5" id="KW-0472">Membrane</keyword>
<dbReference type="GO" id="GO:0016020">
    <property type="term" value="C:membrane"/>
    <property type="evidence" value="ECO:0007669"/>
    <property type="project" value="UniProtKB-SubCell"/>
</dbReference>
<sequence>MGHSIHIGMTKYLRDNLWKITIDKIQFDLQCCGIHSYKEWHDVAWMNKYEINEKSETVKQFRSNESHWAFPVTPWSCCRISFPMQCLHDPLQQIHAHSVWADQPGLVAESLNTEGCISKLRIPIRSALTTFILLIVINCIVQVIIFLVVRILYTSCRNAILLNDPDGVAPGWIFGRGDCGYNRGKTLGDIMYEGAPPRVKMKQNDEEKRLLDNHEN</sequence>
<evidence type="ECO:0000256" key="2">
    <source>
        <dbReference type="ARBA" id="ARBA00022692"/>
    </source>
</evidence>
<gene>
    <name evidence="6" type="ORF">BDFB_005366</name>
</gene>
<dbReference type="Proteomes" id="UP000292052">
    <property type="component" value="Unassembled WGS sequence"/>
</dbReference>
<comment type="caution">
    <text evidence="6">The sequence shown here is derived from an EMBL/GenBank/DDBJ whole genome shotgun (WGS) entry which is preliminary data.</text>
</comment>
<dbReference type="EMBL" id="QDEB01118553">
    <property type="protein sequence ID" value="RZB40474.1"/>
    <property type="molecule type" value="Genomic_DNA"/>
</dbReference>
<protein>
    <submittedName>
        <fullName evidence="6">Photoreceptor outer segment membrane glycoprotein 2</fullName>
    </submittedName>
</protein>
<keyword evidence="3 5" id="KW-1133">Transmembrane helix</keyword>
<dbReference type="AlphaFoldDB" id="A0A482VB61"/>